<accession>A0ABW7YMG3</accession>
<dbReference type="Proteomes" id="UP001612741">
    <property type="component" value="Unassembled WGS sequence"/>
</dbReference>
<organism evidence="1 2">
    <name type="scientific">Nonomuraea typhae</name>
    <dbReference type="NCBI Taxonomy" id="2603600"/>
    <lineage>
        <taxon>Bacteria</taxon>
        <taxon>Bacillati</taxon>
        <taxon>Actinomycetota</taxon>
        <taxon>Actinomycetes</taxon>
        <taxon>Streptosporangiales</taxon>
        <taxon>Streptosporangiaceae</taxon>
        <taxon>Nonomuraea</taxon>
    </lineage>
</organism>
<proteinExistence type="predicted"/>
<dbReference type="EMBL" id="JBITGY010000002">
    <property type="protein sequence ID" value="MFI6497092.1"/>
    <property type="molecule type" value="Genomic_DNA"/>
</dbReference>
<gene>
    <name evidence="1" type="ORF">ACIBG2_06910</name>
</gene>
<keyword evidence="2" id="KW-1185">Reference proteome</keyword>
<protein>
    <submittedName>
        <fullName evidence="1">Uncharacterized protein</fullName>
    </submittedName>
</protein>
<evidence type="ECO:0000313" key="1">
    <source>
        <dbReference type="EMBL" id="MFI6497092.1"/>
    </source>
</evidence>
<comment type="caution">
    <text evidence="1">The sequence shown here is derived from an EMBL/GenBank/DDBJ whole genome shotgun (WGS) entry which is preliminary data.</text>
</comment>
<name>A0ABW7YMG3_9ACTN</name>
<evidence type="ECO:0000313" key="2">
    <source>
        <dbReference type="Proteomes" id="UP001612741"/>
    </source>
</evidence>
<sequence length="103" mass="12205">MNDEYAEQAQRARELLARSSPVAARAMRAREREAARPRRVVEEGRWAWIDWQVRQSIEEQPRLVETSPPEVEVEVEDKEAERRRVSLARARMRARAHRQNDKS</sequence>
<dbReference type="RefSeq" id="WP_397079700.1">
    <property type="nucleotide sequence ID" value="NZ_JBITGY010000002.1"/>
</dbReference>
<reference evidence="1 2" key="1">
    <citation type="submission" date="2024-10" db="EMBL/GenBank/DDBJ databases">
        <title>The Natural Products Discovery Center: Release of the First 8490 Sequenced Strains for Exploring Actinobacteria Biosynthetic Diversity.</title>
        <authorList>
            <person name="Kalkreuter E."/>
            <person name="Kautsar S.A."/>
            <person name="Yang D."/>
            <person name="Bader C.D."/>
            <person name="Teijaro C.N."/>
            <person name="Fluegel L."/>
            <person name="Davis C.M."/>
            <person name="Simpson J.R."/>
            <person name="Lauterbach L."/>
            <person name="Steele A.D."/>
            <person name="Gui C."/>
            <person name="Meng S."/>
            <person name="Li G."/>
            <person name="Viehrig K."/>
            <person name="Ye F."/>
            <person name="Su P."/>
            <person name="Kiefer A.F."/>
            <person name="Nichols A."/>
            <person name="Cepeda A.J."/>
            <person name="Yan W."/>
            <person name="Fan B."/>
            <person name="Jiang Y."/>
            <person name="Adhikari A."/>
            <person name="Zheng C.-J."/>
            <person name="Schuster L."/>
            <person name="Cowan T.M."/>
            <person name="Smanski M.J."/>
            <person name="Chevrette M.G."/>
            <person name="De Carvalho L.P.S."/>
            <person name="Shen B."/>
        </authorList>
    </citation>
    <scope>NUCLEOTIDE SEQUENCE [LARGE SCALE GENOMIC DNA]</scope>
    <source>
        <strain evidence="1 2">NPDC050545</strain>
    </source>
</reference>